<dbReference type="InterPro" id="IPR019239">
    <property type="entry name" value="VapB_antitoxin"/>
</dbReference>
<proteinExistence type="predicted"/>
<organism evidence="2">
    <name type="scientific">Candidatus Kentrum sp. DK</name>
    <dbReference type="NCBI Taxonomy" id="2126562"/>
    <lineage>
        <taxon>Bacteria</taxon>
        <taxon>Pseudomonadati</taxon>
        <taxon>Pseudomonadota</taxon>
        <taxon>Gammaproteobacteria</taxon>
        <taxon>Candidatus Kentrum</taxon>
    </lineage>
</organism>
<dbReference type="EMBL" id="CAADEX010000043">
    <property type="protein sequence ID" value="VFJ53647.1"/>
    <property type="molecule type" value="Genomic_DNA"/>
</dbReference>
<reference evidence="2" key="1">
    <citation type="submission" date="2019-02" db="EMBL/GenBank/DDBJ databases">
        <authorList>
            <person name="Gruber-Vodicka R. H."/>
            <person name="Seah K. B. B."/>
        </authorList>
    </citation>
    <scope>NUCLEOTIDE SEQUENCE</scope>
    <source>
        <strain evidence="2">BECK_DK47</strain>
    </source>
</reference>
<dbReference type="Pfam" id="PF09957">
    <property type="entry name" value="VapB_antitoxin"/>
    <property type="match status" value="1"/>
</dbReference>
<evidence type="ECO:0000313" key="2">
    <source>
        <dbReference type="EMBL" id="VFJ53647.1"/>
    </source>
</evidence>
<name>A0A450SJL6_9GAMM</name>
<evidence type="ECO:0000256" key="1">
    <source>
        <dbReference type="SAM" id="MobiDB-lite"/>
    </source>
</evidence>
<dbReference type="AlphaFoldDB" id="A0A450SJL6"/>
<sequence>MQATIELDNRLMERAGLITGIKEQTALLHAGLKALIEREDANASTHSVPRAENHLRSGGLRGKDKSANQRLAKLGGSEPQLQPITRQRSEEDKPIQLCTEAEKRQRIQALLDFAAREGFPVEKLDIPSREERNAR</sequence>
<feature type="region of interest" description="Disordered" evidence="1">
    <location>
        <begin position="40"/>
        <end position="94"/>
    </location>
</feature>
<protein>
    <submittedName>
        <fullName evidence="2">Antitoxin of type II TA system, VapB</fullName>
    </submittedName>
</protein>
<accession>A0A450SJL6</accession>
<feature type="compositionally biased region" description="Basic and acidic residues" evidence="1">
    <location>
        <begin position="49"/>
        <end position="67"/>
    </location>
</feature>
<gene>
    <name evidence="2" type="ORF">BECKDK2373B_GA0170837_104314</name>
</gene>